<feature type="domain" description="Myb-like" evidence="8">
    <location>
        <begin position="49"/>
        <end position="83"/>
    </location>
</feature>
<evidence type="ECO:0000256" key="6">
    <source>
        <dbReference type="ARBA" id="ARBA00023242"/>
    </source>
</evidence>
<sequence length="391" mass="41513">MSTNNGGSEGGDGDVPAAASHQGGGGVDMHATIHNGGSAKGGGGDGNGETHLKKGPWTAEEDAILVEYVRKHGEGNWNAVQRHWIGSLWQELQAPLGQPPAAQSQERTPPILQTPIRFKRLSSSPNMATLTTTNNPSSASSISPNSHFSLPLSPLPHASPSNTGPLGHQIPSCFTSSEFHDELQRDNQEMCSLLAALTQPELPSNQFLSATNQNRNLGIGIATTVGKFGRRATKKKIGNLIKDKVNGNLGLALEDLLQEAKALAEFEQTATEHSSLVLQEQKPKLLDSDGFGLHWDQSSSHALSSGLEPRVDVAGQLNAIPEDFSKVLNALPSPMQPELYSDSVDISNGPSSIITDDNIGFEMQQIASLFPLADNGRTLGSCSWDNLPGIC</sequence>
<comment type="subcellular location">
    <subcellularLocation>
        <location evidence="1">Nucleus</location>
    </subcellularLocation>
</comment>
<dbReference type="EMBL" id="JAAGAX010000017">
    <property type="protein sequence ID" value="KAF2285742.1"/>
    <property type="molecule type" value="Genomic_DNA"/>
</dbReference>
<evidence type="ECO:0000259" key="8">
    <source>
        <dbReference type="PROSITE" id="PS50090"/>
    </source>
</evidence>
<dbReference type="InterPro" id="IPR009057">
    <property type="entry name" value="Homeodomain-like_sf"/>
</dbReference>
<dbReference type="Gene3D" id="1.10.10.60">
    <property type="entry name" value="Homeodomain-like"/>
    <property type="match status" value="1"/>
</dbReference>
<keyword evidence="11" id="KW-1185">Reference proteome</keyword>
<evidence type="ECO:0000256" key="2">
    <source>
        <dbReference type="ARBA" id="ARBA00022737"/>
    </source>
</evidence>
<keyword evidence="3" id="KW-0805">Transcription regulation</keyword>
<keyword evidence="6" id="KW-0539">Nucleus</keyword>
<dbReference type="Proteomes" id="UP000467840">
    <property type="component" value="Chromosome 3"/>
</dbReference>
<feature type="compositionally biased region" description="Gly residues" evidence="7">
    <location>
        <begin position="38"/>
        <end position="47"/>
    </location>
</feature>
<dbReference type="SMART" id="SM00717">
    <property type="entry name" value="SANT"/>
    <property type="match status" value="1"/>
</dbReference>
<dbReference type="PANTHER" id="PTHR47995">
    <property type="entry name" value="TRANSCRIPTION FACTOR MYB33-RELATED"/>
    <property type="match status" value="1"/>
</dbReference>
<evidence type="ECO:0000313" key="11">
    <source>
        <dbReference type="Proteomes" id="UP000467840"/>
    </source>
</evidence>
<keyword evidence="5" id="KW-0804">Transcription</keyword>
<comment type="caution">
    <text evidence="10">The sequence shown here is derived from an EMBL/GenBank/DDBJ whole genome shotgun (WGS) entry which is preliminary data.</text>
</comment>
<dbReference type="InterPro" id="IPR017930">
    <property type="entry name" value="Myb_dom"/>
</dbReference>
<feature type="region of interest" description="Disordered" evidence="7">
    <location>
        <begin position="1"/>
        <end position="54"/>
    </location>
</feature>
<dbReference type="Pfam" id="PF00249">
    <property type="entry name" value="Myb_DNA-binding"/>
    <property type="match status" value="1"/>
</dbReference>
<dbReference type="GO" id="GO:0005634">
    <property type="term" value="C:nucleus"/>
    <property type="evidence" value="ECO:0007669"/>
    <property type="project" value="UniProtKB-SubCell"/>
</dbReference>
<evidence type="ECO:0000313" key="10">
    <source>
        <dbReference type="EMBL" id="KAF2285742.1"/>
    </source>
</evidence>
<keyword evidence="4" id="KW-0238">DNA-binding</keyword>
<evidence type="ECO:0000256" key="3">
    <source>
        <dbReference type="ARBA" id="ARBA00023015"/>
    </source>
</evidence>
<feature type="domain" description="HTH myb-type" evidence="9">
    <location>
        <begin position="52"/>
        <end position="77"/>
    </location>
</feature>
<dbReference type="CDD" id="cd00167">
    <property type="entry name" value="SANT"/>
    <property type="match status" value="1"/>
</dbReference>
<dbReference type="PROSITE" id="PS50090">
    <property type="entry name" value="MYB_LIKE"/>
    <property type="match status" value="1"/>
</dbReference>
<evidence type="ECO:0000256" key="4">
    <source>
        <dbReference type="ARBA" id="ARBA00023125"/>
    </source>
</evidence>
<evidence type="ECO:0000259" key="9">
    <source>
        <dbReference type="PROSITE" id="PS51294"/>
    </source>
</evidence>
<dbReference type="AlphaFoldDB" id="A0A6A6KA77"/>
<feature type="region of interest" description="Disordered" evidence="7">
    <location>
        <begin position="122"/>
        <end position="146"/>
    </location>
</feature>
<gene>
    <name evidence="10" type="ORF">GH714_007555</name>
</gene>
<dbReference type="InterPro" id="IPR001005">
    <property type="entry name" value="SANT/Myb"/>
</dbReference>
<organism evidence="10 11">
    <name type="scientific">Hevea brasiliensis</name>
    <name type="common">Para rubber tree</name>
    <name type="synonym">Siphonia brasiliensis</name>
    <dbReference type="NCBI Taxonomy" id="3981"/>
    <lineage>
        <taxon>Eukaryota</taxon>
        <taxon>Viridiplantae</taxon>
        <taxon>Streptophyta</taxon>
        <taxon>Embryophyta</taxon>
        <taxon>Tracheophyta</taxon>
        <taxon>Spermatophyta</taxon>
        <taxon>Magnoliopsida</taxon>
        <taxon>eudicotyledons</taxon>
        <taxon>Gunneridae</taxon>
        <taxon>Pentapetalae</taxon>
        <taxon>rosids</taxon>
        <taxon>fabids</taxon>
        <taxon>Malpighiales</taxon>
        <taxon>Euphorbiaceae</taxon>
        <taxon>Crotonoideae</taxon>
        <taxon>Micrandreae</taxon>
        <taxon>Hevea</taxon>
    </lineage>
</organism>
<dbReference type="SUPFAM" id="SSF46689">
    <property type="entry name" value="Homeodomain-like"/>
    <property type="match status" value="1"/>
</dbReference>
<evidence type="ECO:0000256" key="1">
    <source>
        <dbReference type="ARBA" id="ARBA00004123"/>
    </source>
</evidence>
<dbReference type="GO" id="GO:0003677">
    <property type="term" value="F:DNA binding"/>
    <property type="evidence" value="ECO:0007669"/>
    <property type="project" value="UniProtKB-KW"/>
</dbReference>
<keyword evidence="2" id="KW-0677">Repeat</keyword>
<evidence type="ECO:0000256" key="7">
    <source>
        <dbReference type="SAM" id="MobiDB-lite"/>
    </source>
</evidence>
<evidence type="ECO:0000256" key="5">
    <source>
        <dbReference type="ARBA" id="ARBA00023163"/>
    </source>
</evidence>
<reference evidence="10 11" key="1">
    <citation type="journal article" date="2020" name="Mol. Plant">
        <title>The Chromosome-Based Rubber Tree Genome Provides New Insights into Spurge Genome Evolution and Rubber Biosynthesis.</title>
        <authorList>
            <person name="Liu J."/>
            <person name="Shi C."/>
            <person name="Shi C.C."/>
            <person name="Li W."/>
            <person name="Zhang Q.J."/>
            <person name="Zhang Y."/>
            <person name="Li K."/>
            <person name="Lu H.F."/>
            <person name="Shi C."/>
            <person name="Zhu S.T."/>
            <person name="Xiao Z.Y."/>
            <person name="Nan H."/>
            <person name="Yue Y."/>
            <person name="Zhu X.G."/>
            <person name="Wu Y."/>
            <person name="Hong X.N."/>
            <person name="Fan G.Y."/>
            <person name="Tong Y."/>
            <person name="Zhang D."/>
            <person name="Mao C.L."/>
            <person name="Liu Y.L."/>
            <person name="Hao S.J."/>
            <person name="Liu W.Q."/>
            <person name="Lv M.Q."/>
            <person name="Zhang H.B."/>
            <person name="Liu Y."/>
            <person name="Hu-Tang G.R."/>
            <person name="Wang J.P."/>
            <person name="Wang J.H."/>
            <person name="Sun Y.H."/>
            <person name="Ni S.B."/>
            <person name="Chen W.B."/>
            <person name="Zhang X.C."/>
            <person name="Jiao Y.N."/>
            <person name="Eichler E.E."/>
            <person name="Li G.H."/>
            <person name="Liu X."/>
            <person name="Gao L.Z."/>
        </authorList>
    </citation>
    <scope>NUCLEOTIDE SEQUENCE [LARGE SCALE GENOMIC DNA]</scope>
    <source>
        <strain evidence="11">cv. GT1</strain>
        <tissue evidence="10">Leaf</tissue>
    </source>
</reference>
<dbReference type="PANTHER" id="PTHR47995:SF18">
    <property type="entry name" value="TRANSCRIPTION FACTOR MYB65"/>
    <property type="match status" value="1"/>
</dbReference>
<proteinExistence type="predicted"/>
<protein>
    <submittedName>
        <fullName evidence="10">Uncharacterized protein</fullName>
    </submittedName>
</protein>
<accession>A0A6A6KA77</accession>
<dbReference type="PROSITE" id="PS51294">
    <property type="entry name" value="HTH_MYB"/>
    <property type="match status" value="1"/>
</dbReference>
<name>A0A6A6KA77_HEVBR</name>
<feature type="compositionally biased region" description="Low complexity" evidence="7">
    <location>
        <begin position="131"/>
        <end position="146"/>
    </location>
</feature>